<proteinExistence type="predicted"/>
<dbReference type="InParanoid" id="Q23VD8"/>
<keyword evidence="1 3" id="KW-0812">Transmembrane</keyword>
<sequence length="120" mass="13416">MRFFAITLLAVIAISSVSAQSQPDIEVEYKTIDCLQNNETYCQNTDKDCLTEQTKIVECEMICVEDNPSSKNDVLSCINFKCTSTNKNIQAWQKAINACLNSNITSFVLVFAIALFALLF</sequence>
<dbReference type="AlphaFoldDB" id="Q23VD8"/>
<keyword evidence="2" id="KW-0732">Signal</keyword>
<feature type="transmembrane region" description="Helical" evidence="1">
    <location>
        <begin position="100"/>
        <end position="119"/>
    </location>
</feature>
<evidence type="ECO:0000256" key="1">
    <source>
        <dbReference type="SAM" id="Phobius"/>
    </source>
</evidence>
<evidence type="ECO:0000313" key="4">
    <source>
        <dbReference type="Proteomes" id="UP000009168"/>
    </source>
</evidence>
<reference evidence="4" key="1">
    <citation type="journal article" date="2006" name="PLoS Biol.">
        <title>Macronuclear genome sequence of the ciliate Tetrahymena thermophila, a model eukaryote.</title>
        <authorList>
            <person name="Eisen J.A."/>
            <person name="Coyne R.S."/>
            <person name="Wu M."/>
            <person name="Wu D."/>
            <person name="Thiagarajan M."/>
            <person name="Wortman J.R."/>
            <person name="Badger J.H."/>
            <person name="Ren Q."/>
            <person name="Amedeo P."/>
            <person name="Jones K.M."/>
            <person name="Tallon L.J."/>
            <person name="Delcher A.L."/>
            <person name="Salzberg S.L."/>
            <person name="Silva J.C."/>
            <person name="Haas B.J."/>
            <person name="Majoros W.H."/>
            <person name="Farzad M."/>
            <person name="Carlton J.M."/>
            <person name="Smith R.K. Jr."/>
            <person name="Garg J."/>
            <person name="Pearlman R.E."/>
            <person name="Karrer K.M."/>
            <person name="Sun L."/>
            <person name="Manning G."/>
            <person name="Elde N.C."/>
            <person name="Turkewitz A.P."/>
            <person name="Asai D.J."/>
            <person name="Wilkes D.E."/>
            <person name="Wang Y."/>
            <person name="Cai H."/>
            <person name="Collins K."/>
            <person name="Stewart B.A."/>
            <person name="Lee S.R."/>
            <person name="Wilamowska K."/>
            <person name="Weinberg Z."/>
            <person name="Ruzzo W.L."/>
            <person name="Wloga D."/>
            <person name="Gaertig J."/>
            <person name="Frankel J."/>
            <person name="Tsao C.-C."/>
            <person name="Gorovsky M.A."/>
            <person name="Keeling P.J."/>
            <person name="Waller R.F."/>
            <person name="Patron N.J."/>
            <person name="Cherry J.M."/>
            <person name="Stover N.A."/>
            <person name="Krieger C.J."/>
            <person name="del Toro C."/>
            <person name="Ryder H.F."/>
            <person name="Williamson S.C."/>
            <person name="Barbeau R.A."/>
            <person name="Hamilton E.P."/>
            <person name="Orias E."/>
        </authorList>
    </citation>
    <scope>NUCLEOTIDE SEQUENCE [LARGE SCALE GENOMIC DNA]</scope>
    <source>
        <strain evidence="4">SB210</strain>
    </source>
</reference>
<feature type="signal peptide" evidence="2">
    <location>
        <begin position="1"/>
        <end position="19"/>
    </location>
</feature>
<feature type="chain" id="PRO_5004202403" evidence="2">
    <location>
        <begin position="20"/>
        <end position="120"/>
    </location>
</feature>
<name>Q23VD8_TETTS</name>
<dbReference type="HOGENOM" id="CLU_152887_1_0_1"/>
<gene>
    <name evidence="3" type="ORF">TTHERM_00957630</name>
</gene>
<accession>Q23VD8</accession>
<dbReference type="KEGG" id="tet:TTHERM_00957630"/>
<protein>
    <submittedName>
        <fullName evidence="3">Transmembrane protein, putative</fullName>
    </submittedName>
</protein>
<evidence type="ECO:0000313" key="3">
    <source>
        <dbReference type="EMBL" id="EAS00498.1"/>
    </source>
</evidence>
<organism evidence="3 4">
    <name type="scientific">Tetrahymena thermophila (strain SB210)</name>
    <dbReference type="NCBI Taxonomy" id="312017"/>
    <lineage>
        <taxon>Eukaryota</taxon>
        <taxon>Sar</taxon>
        <taxon>Alveolata</taxon>
        <taxon>Ciliophora</taxon>
        <taxon>Intramacronucleata</taxon>
        <taxon>Oligohymenophorea</taxon>
        <taxon>Hymenostomatida</taxon>
        <taxon>Tetrahymenina</taxon>
        <taxon>Tetrahymenidae</taxon>
        <taxon>Tetrahymena</taxon>
    </lineage>
</organism>
<keyword evidence="4" id="KW-1185">Reference proteome</keyword>
<dbReference type="Proteomes" id="UP000009168">
    <property type="component" value="Unassembled WGS sequence"/>
</dbReference>
<keyword evidence="1" id="KW-1133">Transmembrane helix</keyword>
<dbReference type="RefSeq" id="XP_001020743.1">
    <property type="nucleotide sequence ID" value="XM_001020743.1"/>
</dbReference>
<evidence type="ECO:0000256" key="2">
    <source>
        <dbReference type="SAM" id="SignalP"/>
    </source>
</evidence>
<keyword evidence="1" id="KW-0472">Membrane</keyword>
<dbReference type="GeneID" id="7825785"/>
<dbReference type="EMBL" id="GG662613">
    <property type="protein sequence ID" value="EAS00498.1"/>
    <property type="molecule type" value="Genomic_DNA"/>
</dbReference>